<dbReference type="EMBL" id="FBWC01000036">
    <property type="protein sequence ID" value="CUX65609.1"/>
    <property type="molecule type" value="Genomic_DNA"/>
</dbReference>
<dbReference type="Pfam" id="PF01968">
    <property type="entry name" value="Hydantoinase_A"/>
    <property type="match status" value="1"/>
</dbReference>
<dbReference type="InterPro" id="IPR045079">
    <property type="entry name" value="Oxoprolinase-like"/>
</dbReference>
<dbReference type="InterPro" id="IPR049517">
    <property type="entry name" value="ACX-like_C"/>
</dbReference>
<dbReference type="GO" id="GO:0005829">
    <property type="term" value="C:cytosol"/>
    <property type="evidence" value="ECO:0007669"/>
    <property type="project" value="TreeGrafter"/>
</dbReference>
<dbReference type="InterPro" id="IPR008040">
    <property type="entry name" value="Hydant_A_N"/>
</dbReference>
<evidence type="ECO:0000259" key="3">
    <source>
        <dbReference type="Pfam" id="PF05378"/>
    </source>
</evidence>
<evidence type="ECO:0000259" key="4">
    <source>
        <dbReference type="Pfam" id="PF19278"/>
    </source>
</evidence>
<organism evidence="5 6">
    <name type="scientific">Agrobacterium tumefaciens str. Kerr 14</name>
    <dbReference type="NCBI Taxonomy" id="1183424"/>
    <lineage>
        <taxon>Bacteria</taxon>
        <taxon>Pseudomonadati</taxon>
        <taxon>Pseudomonadota</taxon>
        <taxon>Alphaproteobacteria</taxon>
        <taxon>Hyphomicrobiales</taxon>
        <taxon>Rhizobiaceae</taxon>
        <taxon>Rhizobium/Agrobacterium group</taxon>
        <taxon>Agrobacterium</taxon>
        <taxon>Agrobacterium tumefaciens complex</taxon>
    </lineage>
</organism>
<evidence type="ECO:0000313" key="5">
    <source>
        <dbReference type="EMBL" id="CUX65609.1"/>
    </source>
</evidence>
<feature type="compositionally biased region" description="Polar residues" evidence="1">
    <location>
        <begin position="14"/>
        <end position="30"/>
    </location>
</feature>
<dbReference type="InterPro" id="IPR043129">
    <property type="entry name" value="ATPase_NBD"/>
</dbReference>
<dbReference type="AlphaFoldDB" id="A0A1S7SAQ1"/>
<dbReference type="PANTHER" id="PTHR11365:SF23">
    <property type="entry name" value="HYPOTHETICAL 5-OXOPROLINASE (EUROFUNG)-RELATED"/>
    <property type="match status" value="1"/>
</dbReference>
<sequence>MSVDLSVSVRGELNAQSSGQQVTKHSNSLASEDLGNARFVTPKGGKPQMTVQIGIDTGGTHTDVILVGKDREVFHTLKVPTTPENLSHGIINGVERALKATGLTPDEVSHFVYGTTYVTNIIVEQKNVDVGLITTEGFRDTLAIGRATRKENIYDINWRPQDPIVPRRYRLSVKERMTASGSVETPLDADSVRSALRQLQQNGIRSVAVCLMHSYINPEHERLVKAIAQAEFPDLSISLSSEIVREFREYERSSTTAINAYVLRSMRDHLDDLAGALKSRGVPGTPYIMRGNGGIMSFDKGKKIPVAITHSGPVAGIVGATLLAKSAGFPNIITFDMGGTSSDIALVAESTTVVTTRGKLAGYPVLLPIIDLVTIGAGGGSIARVDSGGRLLVGPQSASSVPGPLCYDQGGQNVAITDANLHCGRLNADYFLAGARTINPGLSTSGIAEKIGAPLHMATDDAALGIIDLAETHMTNAIKLVSVERGLDPRDFTLVGFGGAGPLHAVALAESLGMRSVLIPPAPGNVSASGLLCAEIRQDGVRTVVKAANSLNVEEVRSIIDELILEVGVNLASEGVNKTEQQTVLSADVRYAGQSHDINMPLTYGDFEGAGFARLSQNFAERHRQQFGYDIPDKPIEIVNFRVSCFGPLPDLPWPKRDAVRAAPEPIGHRQVAHRAHPMRAAWPIFRFDSLGVGSTIVGPAIVEYPGSTLVVSPGWTAQYDAYMNAVVTR</sequence>
<feature type="domain" description="Hydantoinase/oxoprolinase N-terminal" evidence="3">
    <location>
        <begin position="53"/>
        <end position="231"/>
    </location>
</feature>
<feature type="region of interest" description="Disordered" evidence="1">
    <location>
        <begin position="12"/>
        <end position="34"/>
    </location>
</feature>
<dbReference type="InterPro" id="IPR002821">
    <property type="entry name" value="Hydantoinase_A"/>
</dbReference>
<dbReference type="Proteomes" id="UP000191897">
    <property type="component" value="Unassembled WGS sequence"/>
</dbReference>
<dbReference type="SUPFAM" id="SSF53067">
    <property type="entry name" value="Actin-like ATPase domain"/>
    <property type="match status" value="1"/>
</dbReference>
<evidence type="ECO:0000259" key="2">
    <source>
        <dbReference type="Pfam" id="PF01968"/>
    </source>
</evidence>
<evidence type="ECO:0000313" key="6">
    <source>
        <dbReference type="Proteomes" id="UP000191897"/>
    </source>
</evidence>
<name>A0A1S7SAQ1_AGRTU</name>
<protein>
    <submittedName>
        <fullName evidence="5">Hydantoin utilization protein</fullName>
    </submittedName>
</protein>
<dbReference type="Pfam" id="PF05378">
    <property type="entry name" value="Hydant_A_N"/>
    <property type="match status" value="1"/>
</dbReference>
<dbReference type="PANTHER" id="PTHR11365">
    <property type="entry name" value="5-OXOPROLINASE RELATED"/>
    <property type="match status" value="1"/>
</dbReference>
<gene>
    <name evidence="5" type="primary">hyuA</name>
    <name evidence="5" type="ORF">AGR4C_pa50049</name>
</gene>
<accession>A0A1S7SAQ1</accession>
<dbReference type="GO" id="GO:0017168">
    <property type="term" value="F:5-oxoprolinase (ATP-hydrolyzing) activity"/>
    <property type="evidence" value="ECO:0007669"/>
    <property type="project" value="TreeGrafter"/>
</dbReference>
<evidence type="ECO:0000256" key="1">
    <source>
        <dbReference type="SAM" id="MobiDB-lite"/>
    </source>
</evidence>
<dbReference type="RefSeq" id="WP_244557237.1">
    <property type="nucleotide sequence ID" value="NZ_LT009732.1"/>
</dbReference>
<feature type="domain" description="Acetophenone carboxylase-like C-terminal" evidence="4">
    <location>
        <begin position="552"/>
        <end position="723"/>
    </location>
</feature>
<dbReference type="Pfam" id="PF19278">
    <property type="entry name" value="Hydant_A_C"/>
    <property type="match status" value="1"/>
</dbReference>
<reference evidence="5 6" key="1">
    <citation type="submission" date="2016-01" db="EMBL/GenBank/DDBJ databases">
        <authorList>
            <person name="Oliw E.H."/>
        </authorList>
    </citation>
    <scope>NUCLEOTIDE SEQUENCE [LARGE SCALE GENOMIC DNA]</scope>
    <source>
        <strain evidence="5 6">Kerr 14</strain>
    </source>
</reference>
<feature type="domain" description="Hydantoinase A/oxoprolinase" evidence="2">
    <location>
        <begin position="252"/>
        <end position="539"/>
    </location>
</feature>
<proteinExistence type="predicted"/>
<dbReference type="GO" id="GO:0006749">
    <property type="term" value="P:glutathione metabolic process"/>
    <property type="evidence" value="ECO:0007669"/>
    <property type="project" value="TreeGrafter"/>
</dbReference>